<name>A0A9N9BQI2_FUNMO</name>
<protein>
    <submittedName>
        <fullName evidence="1">9823_t:CDS:1</fullName>
    </submittedName>
</protein>
<organism evidence="1 2">
    <name type="scientific">Funneliformis mosseae</name>
    <name type="common">Endomycorrhizal fungus</name>
    <name type="synonym">Glomus mosseae</name>
    <dbReference type="NCBI Taxonomy" id="27381"/>
    <lineage>
        <taxon>Eukaryota</taxon>
        <taxon>Fungi</taxon>
        <taxon>Fungi incertae sedis</taxon>
        <taxon>Mucoromycota</taxon>
        <taxon>Glomeromycotina</taxon>
        <taxon>Glomeromycetes</taxon>
        <taxon>Glomerales</taxon>
        <taxon>Glomeraceae</taxon>
        <taxon>Funneliformis</taxon>
    </lineage>
</organism>
<reference evidence="1" key="1">
    <citation type="submission" date="2021-06" db="EMBL/GenBank/DDBJ databases">
        <authorList>
            <person name="Kallberg Y."/>
            <person name="Tangrot J."/>
            <person name="Rosling A."/>
        </authorList>
    </citation>
    <scope>NUCLEOTIDE SEQUENCE</scope>
    <source>
        <strain evidence="1">87-6 pot B 2015</strain>
    </source>
</reference>
<comment type="caution">
    <text evidence="1">The sequence shown here is derived from an EMBL/GenBank/DDBJ whole genome shotgun (WGS) entry which is preliminary data.</text>
</comment>
<dbReference type="EMBL" id="CAJVPP010001773">
    <property type="protein sequence ID" value="CAG8572297.1"/>
    <property type="molecule type" value="Genomic_DNA"/>
</dbReference>
<evidence type="ECO:0000313" key="1">
    <source>
        <dbReference type="EMBL" id="CAG8572297.1"/>
    </source>
</evidence>
<accession>A0A9N9BQI2</accession>
<sequence>MDTIVSGKERIVRLQECVHPRCPAGDQIYNTRRDTNAATNFALSGASIVLSAHHRPLPPFRHDANHTRYNLANELLSVVTQEPVPRDSIRDE</sequence>
<dbReference type="Proteomes" id="UP000789375">
    <property type="component" value="Unassembled WGS sequence"/>
</dbReference>
<proteinExistence type="predicted"/>
<keyword evidence="2" id="KW-1185">Reference proteome</keyword>
<gene>
    <name evidence="1" type="ORF">FMOSSE_LOCUS7518</name>
</gene>
<evidence type="ECO:0000313" key="2">
    <source>
        <dbReference type="Proteomes" id="UP000789375"/>
    </source>
</evidence>
<dbReference type="AlphaFoldDB" id="A0A9N9BQI2"/>